<proteinExistence type="inferred from homology"/>
<dbReference type="PANTHER" id="PTHR39181">
    <property type="entry name" value="TYROSINE-PROTEIN PHOSPHATASE YWQE"/>
    <property type="match status" value="1"/>
</dbReference>
<dbReference type="STRING" id="537013.CLOSTMETH_01125"/>
<accession>C0EBA7</accession>
<comment type="similarity">
    <text evidence="1">Belongs to the metallo-dependent hydrolases superfamily. CpsB/CapC family.</text>
</comment>
<dbReference type="eggNOG" id="COG4464">
    <property type="taxonomic scope" value="Bacteria"/>
</dbReference>
<evidence type="ECO:0000256" key="2">
    <source>
        <dbReference type="ARBA" id="ARBA00013064"/>
    </source>
</evidence>
<dbReference type="EMBL" id="ACEC01000041">
    <property type="protein sequence ID" value="EEG31183.1"/>
    <property type="molecule type" value="Genomic_DNA"/>
</dbReference>
<dbReference type="InterPro" id="IPR016667">
    <property type="entry name" value="Caps_polysacc_synth_CpsB/CapC"/>
</dbReference>
<dbReference type="Proteomes" id="UP000003340">
    <property type="component" value="Unassembled WGS sequence"/>
</dbReference>
<protein>
    <recommendedName>
        <fullName evidence="2">protein-tyrosine-phosphatase</fullName>
        <ecNumber evidence="2">3.1.3.48</ecNumber>
    </recommendedName>
</protein>
<evidence type="ECO:0000256" key="3">
    <source>
        <dbReference type="ARBA" id="ARBA00022801"/>
    </source>
</evidence>
<evidence type="ECO:0000256" key="5">
    <source>
        <dbReference type="ARBA" id="ARBA00051722"/>
    </source>
</evidence>
<dbReference type="SUPFAM" id="SSF89550">
    <property type="entry name" value="PHP domain-like"/>
    <property type="match status" value="1"/>
</dbReference>
<dbReference type="HOGENOM" id="CLU_085966_1_0_9"/>
<dbReference type="InterPro" id="IPR016195">
    <property type="entry name" value="Pol/histidinol_Pase-like"/>
</dbReference>
<comment type="caution">
    <text evidence="6">The sequence shown here is derived from an EMBL/GenBank/DDBJ whole genome shotgun (WGS) entry which is preliminary data.</text>
</comment>
<comment type="catalytic activity">
    <reaction evidence="5">
        <text>O-phospho-L-tyrosyl-[protein] + H2O = L-tyrosyl-[protein] + phosphate</text>
        <dbReference type="Rhea" id="RHEA:10684"/>
        <dbReference type="Rhea" id="RHEA-COMP:10136"/>
        <dbReference type="Rhea" id="RHEA-COMP:20101"/>
        <dbReference type="ChEBI" id="CHEBI:15377"/>
        <dbReference type="ChEBI" id="CHEBI:43474"/>
        <dbReference type="ChEBI" id="CHEBI:46858"/>
        <dbReference type="ChEBI" id="CHEBI:61978"/>
        <dbReference type="EC" id="3.1.3.48"/>
    </reaction>
</comment>
<reference evidence="6 7" key="2">
    <citation type="submission" date="2009-02" db="EMBL/GenBank/DDBJ databases">
        <title>Draft genome sequence of Clostridium methylpentosum (DSM 5476).</title>
        <authorList>
            <person name="Sudarsanam P."/>
            <person name="Ley R."/>
            <person name="Guruge J."/>
            <person name="Turnbaugh P.J."/>
            <person name="Mahowald M."/>
            <person name="Liep D."/>
            <person name="Gordon J."/>
        </authorList>
    </citation>
    <scope>NUCLEOTIDE SEQUENCE [LARGE SCALE GENOMIC DNA]</scope>
    <source>
        <strain evidence="6 7">DSM 5476</strain>
    </source>
</reference>
<dbReference type="AlphaFoldDB" id="C0EBA7"/>
<dbReference type="Pfam" id="PF19567">
    <property type="entry name" value="CpsB_CapC"/>
    <property type="match status" value="1"/>
</dbReference>
<dbReference type="PANTHER" id="PTHR39181:SF1">
    <property type="entry name" value="TYROSINE-PROTEIN PHOSPHATASE YWQE"/>
    <property type="match status" value="1"/>
</dbReference>
<dbReference type="Gene3D" id="3.20.20.140">
    <property type="entry name" value="Metal-dependent hydrolases"/>
    <property type="match status" value="1"/>
</dbReference>
<dbReference type="GO" id="GO:0004725">
    <property type="term" value="F:protein tyrosine phosphatase activity"/>
    <property type="evidence" value="ECO:0007669"/>
    <property type="project" value="UniProtKB-EC"/>
</dbReference>
<evidence type="ECO:0000256" key="4">
    <source>
        <dbReference type="ARBA" id="ARBA00022912"/>
    </source>
</evidence>
<reference evidence="6 7" key="1">
    <citation type="submission" date="2009-01" db="EMBL/GenBank/DDBJ databases">
        <authorList>
            <person name="Fulton L."/>
            <person name="Clifton S."/>
            <person name="Fulton B."/>
            <person name="Xu J."/>
            <person name="Minx P."/>
            <person name="Pepin K.H."/>
            <person name="Johnson M."/>
            <person name="Bhonagiri V."/>
            <person name="Nash W.E."/>
            <person name="Mardis E.R."/>
            <person name="Wilson R.K."/>
        </authorList>
    </citation>
    <scope>NUCLEOTIDE SEQUENCE [LARGE SCALE GENOMIC DNA]</scope>
    <source>
        <strain evidence="6 7">DSM 5476</strain>
    </source>
</reference>
<sequence length="232" mass="26763">MYIDCHTHILPGIDDGSKNEKESAQMLDQLAFQQIETVFATPHFYSTEQDINSFLNHRQHAYEKIAGNSKVNIILGAEVYFTRGINTAEEIRRLTIGNSRYLLVEMPYAHFGSKEVEQIEDIYYNLGLIPVIAHLERCLNYTGSDMVEALMMLPEVVCQFNAQSIVERRTRKKTLRLMERAPRMVLGSDCHNMTTRPSYYDQAMKILSTKLPSDRVELLCETARQIRENTVH</sequence>
<dbReference type="GO" id="GO:0030145">
    <property type="term" value="F:manganese ion binding"/>
    <property type="evidence" value="ECO:0007669"/>
    <property type="project" value="InterPro"/>
</dbReference>
<dbReference type="PIRSF" id="PIRSF016557">
    <property type="entry name" value="Caps_synth_CpsB"/>
    <property type="match status" value="1"/>
</dbReference>
<name>C0EBA7_9FIRM</name>
<evidence type="ECO:0000256" key="1">
    <source>
        <dbReference type="ARBA" id="ARBA00005750"/>
    </source>
</evidence>
<keyword evidence="4" id="KW-0904">Protein phosphatase</keyword>
<keyword evidence="3 6" id="KW-0378">Hydrolase</keyword>
<evidence type="ECO:0000313" key="6">
    <source>
        <dbReference type="EMBL" id="EEG31183.1"/>
    </source>
</evidence>
<gene>
    <name evidence="6" type="ORF">CLOSTMETH_01125</name>
</gene>
<organism evidence="6 7">
    <name type="scientific">[Clostridium] methylpentosum DSM 5476</name>
    <dbReference type="NCBI Taxonomy" id="537013"/>
    <lineage>
        <taxon>Bacteria</taxon>
        <taxon>Bacillati</taxon>
        <taxon>Bacillota</taxon>
        <taxon>Clostridia</taxon>
        <taxon>Eubacteriales</taxon>
        <taxon>Oscillospiraceae</taxon>
        <taxon>Oscillospiraceae incertae sedis</taxon>
    </lineage>
</organism>
<keyword evidence="7" id="KW-1185">Reference proteome</keyword>
<evidence type="ECO:0000313" key="7">
    <source>
        <dbReference type="Proteomes" id="UP000003340"/>
    </source>
</evidence>
<dbReference type="EC" id="3.1.3.48" evidence="2"/>